<accession>A0A9X8QXV6</accession>
<dbReference type="Proteomes" id="UP000184388">
    <property type="component" value="Unassembled WGS sequence"/>
</dbReference>
<sequence length="239" mass="26202">MCDVRDIGPVRRCPTVSAMTEEQTGDGLAWIGQHAGDARGTGDGVAGMRGSISLTAVRGADPVDFLVRMGADRDVLERGVLYKDIAARWSGEEYKDWQCMFGTSGEWTFLVEDYLCATWYLDWIEEVEGAMPRRGEELVCVTLNRHQAPSRLVYSPGDGEVWCMGIGEDSLLDHPGRADPTGKVAALDEALRQAGVEWRGDDLLPRVFHTVGEHLGIRLPRHEIEAGLLPAAALPDPTQ</sequence>
<reference evidence="2" key="1">
    <citation type="submission" date="2016-11" db="EMBL/GenBank/DDBJ databases">
        <authorList>
            <person name="Jaros S."/>
            <person name="Januszkiewicz K."/>
            <person name="Wedrychowicz H."/>
        </authorList>
    </citation>
    <scope>NUCLEOTIDE SEQUENCE [LARGE SCALE GENOMIC DNA]</scope>
    <source>
        <strain evidence="2">CGMCC 4.3555</strain>
    </source>
</reference>
<organism evidence="1 2">
    <name type="scientific">Streptomyces yunnanensis</name>
    <dbReference type="NCBI Taxonomy" id="156453"/>
    <lineage>
        <taxon>Bacteria</taxon>
        <taxon>Bacillati</taxon>
        <taxon>Actinomycetota</taxon>
        <taxon>Actinomycetes</taxon>
        <taxon>Kitasatosporales</taxon>
        <taxon>Streptomycetaceae</taxon>
        <taxon>Streptomyces</taxon>
    </lineage>
</organism>
<comment type="caution">
    <text evidence="1">The sequence shown here is derived from an EMBL/GenBank/DDBJ whole genome shotgun (WGS) entry which is preliminary data.</text>
</comment>
<dbReference type="AlphaFoldDB" id="A0A9X8QXV6"/>
<name>A0A9X8QXV6_9ACTN</name>
<dbReference type="EMBL" id="FRBK01000016">
    <property type="protein sequence ID" value="SHM92489.1"/>
    <property type="molecule type" value="Genomic_DNA"/>
</dbReference>
<proteinExistence type="predicted"/>
<gene>
    <name evidence="1" type="ORF">SAMN05216268_116106</name>
</gene>
<protein>
    <submittedName>
        <fullName evidence="1">Uncharacterized protein</fullName>
    </submittedName>
</protein>
<evidence type="ECO:0000313" key="2">
    <source>
        <dbReference type="Proteomes" id="UP000184388"/>
    </source>
</evidence>
<evidence type="ECO:0000313" key="1">
    <source>
        <dbReference type="EMBL" id="SHM92489.1"/>
    </source>
</evidence>